<gene>
    <name evidence="2" type="ORF">Mal52_45940</name>
</gene>
<dbReference type="RefSeq" id="WP_145378620.1">
    <property type="nucleotide sequence ID" value="NZ_CP036276.1"/>
</dbReference>
<dbReference type="Gene3D" id="2.130.10.130">
    <property type="entry name" value="Integrin alpha, N-terminal"/>
    <property type="match status" value="3"/>
</dbReference>
<reference evidence="2 3" key="1">
    <citation type="submission" date="2019-02" db="EMBL/GenBank/DDBJ databases">
        <title>Deep-cultivation of Planctomycetes and their phenomic and genomic characterization uncovers novel biology.</title>
        <authorList>
            <person name="Wiegand S."/>
            <person name="Jogler M."/>
            <person name="Boedeker C."/>
            <person name="Pinto D."/>
            <person name="Vollmers J."/>
            <person name="Rivas-Marin E."/>
            <person name="Kohn T."/>
            <person name="Peeters S.H."/>
            <person name="Heuer A."/>
            <person name="Rast P."/>
            <person name="Oberbeckmann S."/>
            <person name="Bunk B."/>
            <person name="Jeske O."/>
            <person name="Meyerdierks A."/>
            <person name="Storesund J.E."/>
            <person name="Kallscheuer N."/>
            <person name="Luecker S."/>
            <person name="Lage O.M."/>
            <person name="Pohl T."/>
            <person name="Merkel B.J."/>
            <person name="Hornburger P."/>
            <person name="Mueller R.-W."/>
            <person name="Bruemmer F."/>
            <person name="Labrenz M."/>
            <person name="Spormann A.M."/>
            <person name="Op den Camp H."/>
            <person name="Overmann J."/>
            <person name="Amann R."/>
            <person name="Jetten M.S.M."/>
            <person name="Mascher T."/>
            <person name="Medema M.H."/>
            <person name="Devos D.P."/>
            <person name="Kaster A.-K."/>
            <person name="Ovreas L."/>
            <person name="Rohde M."/>
            <person name="Galperin M.Y."/>
            <person name="Jogler C."/>
        </authorList>
    </citation>
    <scope>NUCLEOTIDE SEQUENCE [LARGE SCALE GENOMIC DNA]</scope>
    <source>
        <strain evidence="2 3">Mal52</strain>
    </source>
</reference>
<dbReference type="SUPFAM" id="SSF69318">
    <property type="entry name" value="Integrin alpha N-terminal domain"/>
    <property type="match status" value="2"/>
</dbReference>
<dbReference type="PANTHER" id="PTHR44103">
    <property type="entry name" value="PROPROTEIN CONVERTASE P"/>
    <property type="match status" value="1"/>
</dbReference>
<evidence type="ECO:0000313" key="2">
    <source>
        <dbReference type="EMBL" id="QDU46097.1"/>
    </source>
</evidence>
<sequence length="646" mass="71920" precursor="true">MTCCRLILSLAICFAALNTAAATASAEELQRLSYNDPDLVVDLGVGLWAFPLPMDYDGDGDHDLVVSCPDKPYNGTYFFENTSGDVAMPVFKPGVRLGPGYHHMQVSYVDGEPRVLRPAKEYQNFRQSQLSDEKQLQPSAKFYQPKGKTRANQWKYLDYNGDGALDIIVGIGDWTDYGWDDAYNEKGEWTRGPLRGFVFVIANTATTEEPVYAEPKRIEIDGAPLEVFGWPSPNFVDFDKDGDLDLLCGEFRDSFTYFENVGTRTESKYSAGKTLMHGGKKLTMDLEMITPTAFDWDKDGDADLICGDEDGRVAFLENTGKLIDGVPEFLPPRYFQQQAQNVKFGALSTPYGVDWDGDGDEDVICGNTAGYIGFIENLGGDGTATKWAAPVRMQADGETIRIQAGPNGSIQGPCESKWGYTTLSVADWDGDELPDIMINSIWGEILWYRNIGTRTAPQLAAAQPVEVQWPGETPKPAWTWWNPRGKQLVTQWRTTPEMVDWNDDGLMDLVMLDHEGYLAFFERKKNGEQLQLLPGARVFTDEKGDLLRLNERSAGGSGRRKIHLVDVDGDGRRDMLMNSTNADFYKNMGTRDGKTVLKNTGEIDKRKISGHSSSPTTIDLDGQGARDFLIGAEDGYLYYRSNSLAK</sequence>
<feature type="signal peptide" evidence="1">
    <location>
        <begin position="1"/>
        <end position="26"/>
    </location>
</feature>
<dbReference type="KEGG" id="sdyn:Mal52_45940"/>
<evidence type="ECO:0000313" key="3">
    <source>
        <dbReference type="Proteomes" id="UP000319383"/>
    </source>
</evidence>
<accession>A0A517ZUD5</accession>
<dbReference type="InterPro" id="IPR028994">
    <property type="entry name" value="Integrin_alpha_N"/>
</dbReference>
<name>A0A517ZUD5_9PLAN</name>
<keyword evidence="3" id="KW-1185">Reference proteome</keyword>
<feature type="chain" id="PRO_5021812779" evidence="1">
    <location>
        <begin position="27"/>
        <end position="646"/>
    </location>
</feature>
<dbReference type="PANTHER" id="PTHR44103:SF1">
    <property type="entry name" value="PROPROTEIN CONVERTASE P"/>
    <property type="match status" value="1"/>
</dbReference>
<evidence type="ECO:0000256" key="1">
    <source>
        <dbReference type="SAM" id="SignalP"/>
    </source>
</evidence>
<organism evidence="2 3">
    <name type="scientific">Symmachiella dynata</name>
    <dbReference type="NCBI Taxonomy" id="2527995"/>
    <lineage>
        <taxon>Bacteria</taxon>
        <taxon>Pseudomonadati</taxon>
        <taxon>Planctomycetota</taxon>
        <taxon>Planctomycetia</taxon>
        <taxon>Planctomycetales</taxon>
        <taxon>Planctomycetaceae</taxon>
        <taxon>Symmachiella</taxon>
    </lineage>
</organism>
<protein>
    <submittedName>
        <fullName evidence="2">FG-GAP repeat protein</fullName>
    </submittedName>
</protein>
<dbReference type="AlphaFoldDB" id="A0A517ZUD5"/>
<dbReference type="EMBL" id="CP036276">
    <property type="protein sequence ID" value="QDU46097.1"/>
    <property type="molecule type" value="Genomic_DNA"/>
</dbReference>
<dbReference type="Proteomes" id="UP000319383">
    <property type="component" value="Chromosome"/>
</dbReference>
<keyword evidence="1" id="KW-0732">Signal</keyword>
<proteinExistence type="predicted"/>